<evidence type="ECO:0000313" key="4">
    <source>
        <dbReference type="Proteomes" id="UP000063063"/>
    </source>
</evidence>
<dbReference type="Proteomes" id="UP000063063">
    <property type="component" value="Chromosome 20"/>
</dbReference>
<sequence>MDDNRDVINLEEASFEFVWWLGLLIAAAAIGVVTGVVQAIMHWCRARRCRAEDAVRSNEIEKSICLMTARLYRTRQLWQAHQVRATQQQQHQSSPEQLGHNSLRVAVVKHPIFPDQELQVHGSLHEASFGDDEVLHTSRTAVLSSFHLHHYQPPLSYQNPLQKASVTSSSQYSVAGGGDLLTKSVSDSLMSRFSSVYEMKRVVSKESLPRSARPALPLPSPPSTRVFAGIIKVGALRRALRSPQLHVESSTPPLLPTSTRCLSCPSFMLATSSSCKDSWHYQGISSFQLPIFLGAESNAESDESVLNKSSVETVSVHGPGGRAPSPRGTTDSFIEQSNDRLTRRTGVAETGRHAAVTIHGEEMDGQAAVQVQQQSGYRRATERRRLVLPSLTSPSGPHRGCKSDVTAMRHSSVAEAGRDDCAAGSTCTVPPAAQTERPFPETSAVTLTKGGDSSFDKSLVDCTAGPQGRFTPSSFKGMKSLDSRPPLHAFLRPYNFTLGDATLPSDSFFSSSTHLKAAANFSPPQAFLHSAYTQRFMAAPQRTAASPPSSLPPEPVLSAPAESALDGTADYWRMLDVRITRPPVTPRLA</sequence>
<evidence type="ECO:0000256" key="1">
    <source>
        <dbReference type="SAM" id="MobiDB-lite"/>
    </source>
</evidence>
<keyword evidence="2" id="KW-1133">Transmembrane helix</keyword>
<keyword evidence="4" id="KW-1185">Reference proteome</keyword>
<accession>A0A088RPR2</accession>
<dbReference type="EMBL" id="CP009389">
    <property type="protein sequence ID" value="AIN97953.1"/>
    <property type="molecule type" value="Genomic_DNA"/>
</dbReference>
<evidence type="ECO:0000313" key="3">
    <source>
        <dbReference type="EMBL" id="AIN97953.1"/>
    </source>
</evidence>
<dbReference type="VEuPathDB" id="TriTrypDB:LPAL13_200052600"/>
<dbReference type="RefSeq" id="XP_010698660.1">
    <property type="nucleotide sequence ID" value="XM_010700358.1"/>
</dbReference>
<keyword evidence="2" id="KW-0472">Membrane</keyword>
<dbReference type="eggNOG" id="ENOG502SKM5">
    <property type="taxonomic scope" value="Eukaryota"/>
</dbReference>
<dbReference type="GeneID" id="22574671"/>
<name>A0A088RPR2_LEIPA</name>
<feature type="region of interest" description="Disordered" evidence="1">
    <location>
        <begin position="313"/>
        <end position="333"/>
    </location>
</feature>
<feature type="transmembrane region" description="Helical" evidence="2">
    <location>
        <begin position="17"/>
        <end position="40"/>
    </location>
</feature>
<evidence type="ECO:0000256" key="2">
    <source>
        <dbReference type="SAM" id="Phobius"/>
    </source>
</evidence>
<reference evidence="3 4" key="1">
    <citation type="journal article" date="2015" name="Sci. Rep.">
        <title>The genome of Leishmania panamensis: insights into genomics of the L. (Viannia) subgenus.</title>
        <authorList>
            <person name="Llanes A."/>
            <person name="Restrepo C.M."/>
            <person name="Vecchio G.D."/>
            <person name="Anguizola F.J."/>
            <person name="Lleonart R."/>
        </authorList>
    </citation>
    <scope>NUCLEOTIDE SEQUENCE [LARGE SCALE GENOMIC DNA]</scope>
    <source>
        <strain evidence="3 4">MHOM/PA/94/PSC-1</strain>
    </source>
</reference>
<proteinExistence type="predicted"/>
<dbReference type="KEGG" id="lpan:LPMP_204590"/>
<dbReference type="AlphaFoldDB" id="A0A088RPR2"/>
<feature type="region of interest" description="Disordered" evidence="1">
    <location>
        <begin position="539"/>
        <end position="562"/>
    </location>
</feature>
<keyword evidence="2" id="KW-0812">Transmembrane</keyword>
<gene>
    <name evidence="3" type="ORF">LPMP_204590</name>
</gene>
<protein>
    <submittedName>
        <fullName evidence="3">Uncharacterized protein</fullName>
    </submittedName>
</protein>
<organism evidence="3 4">
    <name type="scientific">Leishmania panamensis</name>
    <dbReference type="NCBI Taxonomy" id="5679"/>
    <lineage>
        <taxon>Eukaryota</taxon>
        <taxon>Discoba</taxon>
        <taxon>Euglenozoa</taxon>
        <taxon>Kinetoplastea</taxon>
        <taxon>Metakinetoplastina</taxon>
        <taxon>Trypanosomatida</taxon>
        <taxon>Trypanosomatidae</taxon>
        <taxon>Leishmaniinae</taxon>
        <taxon>Leishmania</taxon>
        <taxon>Leishmania guyanensis species complex</taxon>
    </lineage>
</organism>
<dbReference type="VEuPathDB" id="TriTrypDB:LPMP_204590"/>
<dbReference type="OrthoDB" id="266634at2759"/>